<dbReference type="RefSeq" id="WP_137327662.1">
    <property type="nucleotide sequence ID" value="NZ_CP040058.1"/>
</dbReference>
<evidence type="ECO:0000259" key="4">
    <source>
        <dbReference type="PROSITE" id="PS50043"/>
    </source>
</evidence>
<dbReference type="InterPro" id="IPR011990">
    <property type="entry name" value="TPR-like_helical_dom_sf"/>
</dbReference>
<dbReference type="AlphaFoldDB" id="A0A4P8IBU2"/>
<dbReference type="SUPFAM" id="SSF52540">
    <property type="entry name" value="P-loop containing nucleoside triphosphate hydrolases"/>
    <property type="match status" value="1"/>
</dbReference>
<evidence type="ECO:0000313" key="6">
    <source>
        <dbReference type="Proteomes" id="UP000298653"/>
    </source>
</evidence>
<dbReference type="Gene3D" id="1.25.40.10">
    <property type="entry name" value="Tetratricopeptide repeat domain"/>
    <property type="match status" value="1"/>
</dbReference>
<dbReference type="Pfam" id="PF25873">
    <property type="entry name" value="WHD_MalT"/>
    <property type="match status" value="1"/>
</dbReference>
<dbReference type="Gene3D" id="3.40.50.300">
    <property type="entry name" value="P-loop containing nucleotide triphosphate hydrolases"/>
    <property type="match status" value="1"/>
</dbReference>
<keyword evidence="3" id="KW-0804">Transcription</keyword>
<dbReference type="Pfam" id="PF00196">
    <property type="entry name" value="GerE"/>
    <property type="match status" value="1"/>
</dbReference>
<dbReference type="CDD" id="cd06170">
    <property type="entry name" value="LuxR_C_like"/>
    <property type="match status" value="1"/>
</dbReference>
<keyword evidence="2" id="KW-0238">DNA-binding</keyword>
<dbReference type="SUPFAM" id="SSF46894">
    <property type="entry name" value="C-terminal effector domain of the bipartite response regulators"/>
    <property type="match status" value="1"/>
</dbReference>
<feature type="domain" description="HTH luxR-type" evidence="4">
    <location>
        <begin position="787"/>
        <end position="852"/>
    </location>
</feature>
<dbReference type="Gene3D" id="1.10.10.10">
    <property type="entry name" value="Winged helix-like DNA-binding domain superfamily/Winged helix DNA-binding domain"/>
    <property type="match status" value="1"/>
</dbReference>
<reference evidence="5 6" key="1">
    <citation type="submission" date="2019-05" db="EMBL/GenBank/DDBJ databases">
        <title>Complete genome sequencing of Anaerostipes rhamnosivorans.</title>
        <authorList>
            <person name="Bui T.P.N."/>
            <person name="de Vos W.M."/>
        </authorList>
    </citation>
    <scope>NUCLEOTIDE SEQUENCE [LARGE SCALE GENOMIC DNA]</scope>
    <source>
        <strain evidence="5 6">1y2</strain>
    </source>
</reference>
<dbReference type="Pfam" id="PF17874">
    <property type="entry name" value="TPR_MalT"/>
    <property type="match status" value="1"/>
</dbReference>
<dbReference type="InterPro" id="IPR027417">
    <property type="entry name" value="P-loop_NTPase"/>
</dbReference>
<dbReference type="InterPro" id="IPR016032">
    <property type="entry name" value="Sig_transdc_resp-reg_C-effctor"/>
</dbReference>
<dbReference type="InterPro" id="IPR036388">
    <property type="entry name" value="WH-like_DNA-bd_sf"/>
</dbReference>
<accession>A0A4P8IBU2</accession>
<dbReference type="KEGG" id="arf:AR1Y2_0627"/>
<dbReference type="InterPro" id="IPR059106">
    <property type="entry name" value="WHD_MalT"/>
</dbReference>
<gene>
    <name evidence="5" type="ORF">AR1Y2_0627</name>
</gene>
<keyword evidence="6" id="KW-1185">Reference proteome</keyword>
<dbReference type="GO" id="GO:0003677">
    <property type="term" value="F:DNA binding"/>
    <property type="evidence" value="ECO:0007669"/>
    <property type="project" value="UniProtKB-KW"/>
</dbReference>
<dbReference type="EMBL" id="CP040058">
    <property type="protein sequence ID" value="QCP34081.1"/>
    <property type="molecule type" value="Genomic_DNA"/>
</dbReference>
<protein>
    <submittedName>
        <fullName evidence="5">Transcriptional activator of maltose regulon, MalT</fullName>
    </submittedName>
</protein>
<proteinExistence type="predicted"/>
<organism evidence="5 6">
    <name type="scientific">Anaerostipes rhamnosivorans</name>
    <dbReference type="NCBI Taxonomy" id="1229621"/>
    <lineage>
        <taxon>Bacteria</taxon>
        <taxon>Bacillati</taxon>
        <taxon>Bacillota</taxon>
        <taxon>Clostridia</taxon>
        <taxon>Lachnospirales</taxon>
        <taxon>Lachnospiraceae</taxon>
        <taxon>Anaerostipes</taxon>
    </lineage>
</organism>
<dbReference type="PROSITE" id="PS50043">
    <property type="entry name" value="HTH_LUXR_2"/>
    <property type="match status" value="1"/>
</dbReference>
<dbReference type="PANTHER" id="PTHR44688:SF16">
    <property type="entry name" value="DNA-BINDING TRANSCRIPTIONAL ACTIVATOR DEVR_DOSR"/>
    <property type="match status" value="1"/>
</dbReference>
<dbReference type="InterPro" id="IPR041617">
    <property type="entry name" value="TPR_MalT"/>
</dbReference>
<dbReference type="SUPFAM" id="SSF48452">
    <property type="entry name" value="TPR-like"/>
    <property type="match status" value="1"/>
</dbReference>
<evidence type="ECO:0000313" key="5">
    <source>
        <dbReference type="EMBL" id="QCP34081.1"/>
    </source>
</evidence>
<dbReference type="PANTHER" id="PTHR44688">
    <property type="entry name" value="DNA-BINDING TRANSCRIPTIONAL ACTIVATOR DEVR_DOSR"/>
    <property type="match status" value="1"/>
</dbReference>
<evidence type="ECO:0000256" key="2">
    <source>
        <dbReference type="ARBA" id="ARBA00023125"/>
    </source>
</evidence>
<dbReference type="OrthoDB" id="9789465at2"/>
<dbReference type="GO" id="GO:0006355">
    <property type="term" value="P:regulation of DNA-templated transcription"/>
    <property type="evidence" value="ECO:0007669"/>
    <property type="project" value="InterPro"/>
</dbReference>
<dbReference type="Proteomes" id="UP000298653">
    <property type="component" value="Chromosome"/>
</dbReference>
<sequence>MTNTNTSEDLLFLNEKFAPAALPEICAPRNELLELFHCAAKDHFIYVGAPAGSGKTVSARLWLNACGRKTIWIGLDQYDDSPSVFYKLLSTGLFSMQPENRNMKEILESSSFSASPVEHTIRLLSEFLWDDERYALILDDMHLLQNGEIFKSLPAIIKRLPRSFVTLILSRSRLPEEFKPLIKNPKQDIITARELRFSEQEIACYFNSLGRSLSPKESKSAYMATEGWAIGVNAVAKSGQIKSGSGGYIFAQFFEEHLWSNWDESLRDFCLRTCIVDEFDPVLAGKLSGRDNSQEIMEELSRTNTFLSRLHENIYRYHHLVLDYLRAKLESSKLDARKLDKIAANYYKEQKDYSRALRFWLDSGDYKGIDTFLYLFLFENNRGVIADYADFLRTFFVKDFPKKAFSVFPPLHILCAWYTYLTSQREEFEMHMDAVYRNLPRIALADSRFVEYAILAYSVDHRSSILTKIKKFRTFGRYVKKFTPEGLATNIASFTHNLPYMHRCNLDYSDLALEEDSMEQLEGNFSLLLGEEWRYIKPGIPACFAYERNKLSEALSGITRAIDAMIPENKVEGRICVMIMHHTMLWQMKRQDEADTVLEALSSLVESEAQFFIPNLKGYKTKLALFDCDTAAARTWLDEYFVIETQHVELFRVFQHFVTARAYMVLGNTDKALSYLLMLKQFGQDFNRPLDAGEAGTLLASLYWATGRKKEALSALEDALETLEPYGFIRIAADEGASVLPVLKRLEKNLAQENYQGKLKRTYVHEVTLAAHSFSKLHKGVADALVRKDKPVRLSKQQTYMLTLLSQGYRNAEIAEITGLKIPTIKSHTSIAYKKLGVNNAMDAVLKARELGFID</sequence>
<dbReference type="InterPro" id="IPR000792">
    <property type="entry name" value="Tscrpt_reg_LuxR_C"/>
</dbReference>
<keyword evidence="1" id="KW-0805">Transcription regulation</keyword>
<evidence type="ECO:0000256" key="3">
    <source>
        <dbReference type="ARBA" id="ARBA00023163"/>
    </source>
</evidence>
<name>A0A4P8IBU2_9FIRM</name>
<dbReference type="SMART" id="SM00421">
    <property type="entry name" value="HTH_LUXR"/>
    <property type="match status" value="1"/>
</dbReference>
<evidence type="ECO:0000256" key="1">
    <source>
        <dbReference type="ARBA" id="ARBA00023015"/>
    </source>
</evidence>